<evidence type="ECO:0008006" key="4">
    <source>
        <dbReference type="Google" id="ProtNLM"/>
    </source>
</evidence>
<evidence type="ECO:0000313" key="3">
    <source>
        <dbReference type="Proteomes" id="UP000218775"/>
    </source>
</evidence>
<keyword evidence="1" id="KW-0472">Membrane</keyword>
<name>A0A2A4X1M1_UNCAE</name>
<gene>
    <name evidence="2" type="ORF">COB21_04430</name>
</gene>
<organism evidence="2 3">
    <name type="scientific">Aerophobetes bacterium</name>
    <dbReference type="NCBI Taxonomy" id="2030807"/>
    <lineage>
        <taxon>Bacteria</taxon>
        <taxon>Candidatus Aerophobota</taxon>
    </lineage>
</organism>
<evidence type="ECO:0000256" key="1">
    <source>
        <dbReference type="SAM" id="Phobius"/>
    </source>
</evidence>
<protein>
    <recommendedName>
        <fullName evidence="4">DUF2905 domain-containing protein</fullName>
    </recommendedName>
</protein>
<dbReference type="Proteomes" id="UP000218775">
    <property type="component" value="Unassembled WGS sequence"/>
</dbReference>
<keyword evidence="1" id="KW-1133">Transmembrane helix</keyword>
<dbReference type="InterPro" id="IPR021320">
    <property type="entry name" value="DUF2905"/>
</dbReference>
<accession>A0A2A4X1M1</accession>
<keyword evidence="1" id="KW-0812">Transmembrane</keyword>
<feature type="transmembrane region" description="Helical" evidence="1">
    <location>
        <begin position="44"/>
        <end position="65"/>
    </location>
</feature>
<dbReference type="EMBL" id="NVUK01000029">
    <property type="protein sequence ID" value="PCI76394.1"/>
    <property type="molecule type" value="Genomic_DNA"/>
</dbReference>
<reference evidence="3" key="1">
    <citation type="submission" date="2017-08" db="EMBL/GenBank/DDBJ databases">
        <title>A dynamic microbial community with high functional redundancy inhabits the cold, oxic subseafloor aquifer.</title>
        <authorList>
            <person name="Tully B.J."/>
            <person name="Wheat C.G."/>
            <person name="Glazer B.T."/>
            <person name="Huber J.A."/>
        </authorList>
    </citation>
    <scope>NUCLEOTIDE SEQUENCE [LARGE SCALE GENOMIC DNA]</scope>
</reference>
<evidence type="ECO:0000313" key="2">
    <source>
        <dbReference type="EMBL" id="PCI76394.1"/>
    </source>
</evidence>
<dbReference type="Pfam" id="PF11146">
    <property type="entry name" value="DUF2905"/>
    <property type="match status" value="1"/>
</dbReference>
<dbReference type="AlphaFoldDB" id="A0A2A4X1M1"/>
<comment type="caution">
    <text evidence="2">The sequence shown here is derived from an EMBL/GenBank/DDBJ whole genome shotgun (WGS) entry which is preliminary data.</text>
</comment>
<proteinExistence type="predicted"/>
<sequence length="68" mass="7753">MGRFILLFFLLTVILGAVFTFDIPFRWVANLPGDFSVYWQGYDVIIPAGSAFVFSLITSIFLFVLGRR</sequence>